<name>X8AEY8_MYCXE</name>
<gene>
    <name evidence="2" type="ORF">I553_4350</name>
</gene>
<dbReference type="PANTHER" id="PTHR43162">
    <property type="match status" value="1"/>
</dbReference>
<accession>X8AEY8</accession>
<dbReference type="EMBL" id="JAOB01000060">
    <property type="protein sequence ID" value="EUA30094.1"/>
    <property type="molecule type" value="Genomic_DNA"/>
</dbReference>
<dbReference type="InterPro" id="IPR036291">
    <property type="entry name" value="NAD(P)-bd_dom_sf"/>
</dbReference>
<dbReference type="InterPro" id="IPR051604">
    <property type="entry name" value="Ergot_Alk_Oxidoreductase"/>
</dbReference>
<dbReference type="AlphaFoldDB" id="X8AEY8"/>
<organism evidence="2">
    <name type="scientific">Mycobacterium xenopi 4042</name>
    <dbReference type="NCBI Taxonomy" id="1299334"/>
    <lineage>
        <taxon>Bacteria</taxon>
        <taxon>Bacillati</taxon>
        <taxon>Actinomycetota</taxon>
        <taxon>Actinomycetes</taxon>
        <taxon>Mycobacteriales</taxon>
        <taxon>Mycobacteriaceae</taxon>
        <taxon>Mycobacterium</taxon>
    </lineage>
</organism>
<dbReference type="PANTHER" id="PTHR43162:SF1">
    <property type="entry name" value="PRESTALK A DIFFERENTIATION PROTEIN A"/>
    <property type="match status" value="1"/>
</dbReference>
<sequence length="178" mass="19298">MSNRLGDRIMAELILVTGGTGTVGCVVSERLLDAGAQVRVLSRGLRSIGRAPHVVGDVRTGEGLTEAMRDVDTIVHCVDPAHHVVDAALAAAKPHLVFISIVGVDRVPLGYYQRKLADEQLIMGSGLPWTVLRTTQFHDLIAAALRMLAKPPILVVRRGGERSPSMFARWAHAWPNSR</sequence>
<evidence type="ECO:0000313" key="2">
    <source>
        <dbReference type="EMBL" id="EUA30094.1"/>
    </source>
</evidence>
<dbReference type="Gene3D" id="3.40.50.720">
    <property type="entry name" value="NAD(P)-binding Rossmann-like Domain"/>
    <property type="match status" value="1"/>
</dbReference>
<dbReference type="Pfam" id="PF13460">
    <property type="entry name" value="NAD_binding_10"/>
    <property type="match status" value="1"/>
</dbReference>
<evidence type="ECO:0000259" key="1">
    <source>
        <dbReference type="Pfam" id="PF13460"/>
    </source>
</evidence>
<feature type="domain" description="NAD(P)-binding" evidence="1">
    <location>
        <begin position="18"/>
        <end position="139"/>
    </location>
</feature>
<proteinExistence type="predicted"/>
<protein>
    <submittedName>
        <fullName evidence="2">NAD dependent epimerase/dehydratase family protein</fullName>
    </submittedName>
</protein>
<comment type="caution">
    <text evidence="2">The sequence shown here is derived from an EMBL/GenBank/DDBJ whole genome shotgun (WGS) entry which is preliminary data.</text>
</comment>
<dbReference type="PATRIC" id="fig|1299334.3.peg.6032"/>
<dbReference type="SUPFAM" id="SSF51735">
    <property type="entry name" value="NAD(P)-binding Rossmann-fold domains"/>
    <property type="match status" value="1"/>
</dbReference>
<dbReference type="PROSITE" id="PS51257">
    <property type="entry name" value="PROKAR_LIPOPROTEIN"/>
    <property type="match status" value="1"/>
</dbReference>
<reference evidence="2" key="1">
    <citation type="submission" date="2014-01" db="EMBL/GenBank/DDBJ databases">
        <authorList>
            <person name="Brown-Elliot B."/>
            <person name="Wallace R."/>
            <person name="Lenaerts A."/>
            <person name="Ordway D."/>
            <person name="DeGroote M.A."/>
            <person name="Parker T."/>
            <person name="Sizemore C."/>
            <person name="Tallon L.J."/>
            <person name="Sadzewicz L.K."/>
            <person name="Sengamalay N."/>
            <person name="Fraser C.M."/>
            <person name="Hine E."/>
            <person name="Shefchek K.A."/>
            <person name="Das S.P."/>
            <person name="Tettelin H."/>
        </authorList>
    </citation>
    <scope>NUCLEOTIDE SEQUENCE [LARGE SCALE GENOMIC DNA]</scope>
    <source>
        <strain evidence="2">4042</strain>
    </source>
</reference>
<dbReference type="InterPro" id="IPR016040">
    <property type="entry name" value="NAD(P)-bd_dom"/>
</dbReference>